<dbReference type="Proteomes" id="UP000646053">
    <property type="component" value="Unassembled WGS sequence"/>
</dbReference>
<comment type="caution">
    <text evidence="1">The sequence shown here is derived from an EMBL/GenBank/DDBJ whole genome shotgun (WGS) entry which is preliminary data.</text>
</comment>
<proteinExistence type="predicted"/>
<protein>
    <submittedName>
        <fullName evidence="1">Uncharacterized protein</fullName>
    </submittedName>
</protein>
<dbReference type="AlphaFoldDB" id="A0A8J7Z319"/>
<evidence type="ECO:0000313" key="2">
    <source>
        <dbReference type="Proteomes" id="UP000646053"/>
    </source>
</evidence>
<gene>
    <name evidence="1" type="ORF">GS601_13815</name>
</gene>
<accession>A0A8J7Z319</accession>
<dbReference type="EMBL" id="WVIE01000015">
    <property type="protein sequence ID" value="NDJ18355.1"/>
    <property type="molecule type" value="Genomic_DNA"/>
</dbReference>
<keyword evidence="2" id="KW-1185">Reference proteome</keyword>
<evidence type="ECO:0000313" key="1">
    <source>
        <dbReference type="EMBL" id="NDJ18355.1"/>
    </source>
</evidence>
<sequence>MVRSHEKACSLCEKVVPVLYHVQFDASGEWWFVCRDCWEHVSRNKRLYTYSGTWKAQKR</sequence>
<reference evidence="1" key="1">
    <citation type="submission" date="2019-12" db="EMBL/GenBank/DDBJ databases">
        <title>High-Quality draft genome sequences of three cyanobacteria isolated from the limestone walls of the Old Cathedral of Coimbra.</title>
        <authorList>
            <person name="Tiago I."/>
            <person name="Soares F."/>
            <person name="Portugal A."/>
        </authorList>
    </citation>
    <scope>NUCLEOTIDE SEQUENCE</scope>
    <source>
        <strain evidence="1">A</strain>
    </source>
</reference>
<organism evidence="1 2">
    <name type="scientific">Myxacorys almedinensis A</name>
    <dbReference type="NCBI Taxonomy" id="2690445"/>
    <lineage>
        <taxon>Bacteria</taxon>
        <taxon>Bacillati</taxon>
        <taxon>Cyanobacteriota</taxon>
        <taxon>Cyanophyceae</taxon>
        <taxon>Leptolyngbyales</taxon>
        <taxon>Leptolyngbyaceae</taxon>
        <taxon>Myxacorys</taxon>
        <taxon>Myxacorys almedinensis</taxon>
    </lineage>
</organism>
<name>A0A8J7Z319_9CYAN</name>